<proteinExistence type="inferred from homology"/>
<dbReference type="EC" id="3.1.26.4" evidence="4 11"/>
<name>A0A1G7DV96_9GAMM</name>
<evidence type="ECO:0000256" key="9">
    <source>
        <dbReference type="ARBA" id="ARBA00022801"/>
    </source>
</evidence>
<dbReference type="PROSITE" id="PS50879">
    <property type="entry name" value="RNASE_H_1"/>
    <property type="match status" value="1"/>
</dbReference>
<evidence type="ECO:0000313" key="15">
    <source>
        <dbReference type="EMBL" id="SDE55407.1"/>
    </source>
</evidence>
<comment type="catalytic activity">
    <reaction evidence="1 11">
        <text>Endonucleolytic cleavage to 5'-phosphomonoester.</text>
        <dbReference type="EC" id="3.1.26.4"/>
    </reaction>
</comment>
<evidence type="ECO:0000256" key="8">
    <source>
        <dbReference type="ARBA" id="ARBA00022759"/>
    </source>
</evidence>
<comment type="subunit">
    <text evidence="3 11">Monomer.</text>
</comment>
<dbReference type="EMBL" id="FNAE01000003">
    <property type="protein sequence ID" value="SDE55407.1"/>
    <property type="molecule type" value="Genomic_DNA"/>
</dbReference>
<comment type="similarity">
    <text evidence="2 11">Belongs to the RNase H family.</text>
</comment>
<dbReference type="FunFam" id="3.30.420.10:FF:000119">
    <property type="entry name" value="Ribonuclease H"/>
    <property type="match status" value="1"/>
</dbReference>
<dbReference type="Gene3D" id="3.30.420.10">
    <property type="entry name" value="Ribonuclease H-like superfamily/Ribonuclease H"/>
    <property type="match status" value="1"/>
</dbReference>
<reference evidence="15 16" key="1">
    <citation type="submission" date="2016-10" db="EMBL/GenBank/DDBJ databases">
        <authorList>
            <person name="de Groot N.N."/>
        </authorList>
    </citation>
    <scope>NUCLEOTIDE SEQUENCE [LARGE SCALE GENOMIC DNA]</scope>
    <source>
        <strain evidence="15 16">JCM 10630</strain>
    </source>
</reference>
<dbReference type="InterPro" id="IPR002156">
    <property type="entry name" value="RNaseH_domain"/>
</dbReference>
<keyword evidence="5 11" id="KW-0963">Cytoplasm</keyword>
<feature type="binding site" evidence="11">
    <location>
        <position position="12"/>
    </location>
    <ligand>
        <name>Mg(2+)</name>
        <dbReference type="ChEBI" id="CHEBI:18420"/>
        <label>1</label>
    </ligand>
</feature>
<dbReference type="Pfam" id="PF00075">
    <property type="entry name" value="RNase_H"/>
    <property type="match status" value="1"/>
</dbReference>
<dbReference type="PANTHER" id="PTHR10642">
    <property type="entry name" value="RIBONUCLEASE H1"/>
    <property type="match status" value="1"/>
</dbReference>
<comment type="function">
    <text evidence="11">Endonuclease that specifically degrades the RNA of RNA-DNA hybrids.</text>
</comment>
<dbReference type="InterPro" id="IPR012337">
    <property type="entry name" value="RNaseH-like_sf"/>
</dbReference>
<feature type="binding site" evidence="11">
    <location>
        <position position="12"/>
    </location>
    <ligand>
        <name>Mg(2+)</name>
        <dbReference type="ChEBI" id="CHEBI:18420"/>
        <label>2</label>
    </ligand>
</feature>
<evidence type="ECO:0000256" key="11">
    <source>
        <dbReference type="HAMAP-Rule" id="MF_00042"/>
    </source>
</evidence>
<evidence type="ECO:0000313" key="17">
    <source>
        <dbReference type="Proteomes" id="UP001278050"/>
    </source>
</evidence>
<evidence type="ECO:0000259" key="13">
    <source>
        <dbReference type="PROSITE" id="PS50879"/>
    </source>
</evidence>
<evidence type="ECO:0000256" key="3">
    <source>
        <dbReference type="ARBA" id="ARBA00011245"/>
    </source>
</evidence>
<dbReference type="GeneID" id="83641987"/>
<feature type="binding site" evidence="11">
    <location>
        <position position="136"/>
    </location>
    <ligand>
        <name>Mg(2+)</name>
        <dbReference type="ChEBI" id="CHEBI:18420"/>
        <label>2</label>
    </ligand>
</feature>
<evidence type="ECO:0000256" key="7">
    <source>
        <dbReference type="ARBA" id="ARBA00022723"/>
    </source>
</evidence>
<dbReference type="AlphaFoldDB" id="A0A1G7DV96"/>
<feature type="domain" description="RNase H type-1" evidence="13">
    <location>
        <begin position="3"/>
        <end position="144"/>
    </location>
</feature>
<sequence length="150" mass="16762">MSETHDVVIYTDGACKGNPGPGGWGALLVYKGVEKELWGGDPNTTNNRMELMAAIAGLIALTRPCSVKLVTDSQYVMKGIQEWLPNWKKRGWKTASKEPVKNADLWQKLDEEVNRHQVSWQWVRGHTGHPGNERADQLANRGVDDVRAAR</sequence>
<keyword evidence="7 11" id="KW-0479">Metal-binding</keyword>
<dbReference type="InterPro" id="IPR050092">
    <property type="entry name" value="RNase_H"/>
</dbReference>
<gene>
    <name evidence="11 14" type="primary">rnhA</name>
    <name evidence="15" type="ORF">SAMN05216575_103105</name>
    <name evidence="14" type="ORF">SIM71_00930</name>
</gene>
<keyword evidence="9 11" id="KW-0378">Hydrolase</keyword>
<dbReference type="EMBL" id="JAWXXP010000001">
    <property type="protein sequence ID" value="MDX5990613.1"/>
    <property type="molecule type" value="Genomic_DNA"/>
</dbReference>
<evidence type="ECO:0000256" key="5">
    <source>
        <dbReference type="ARBA" id="ARBA00022490"/>
    </source>
</evidence>
<dbReference type="GO" id="GO:0000287">
    <property type="term" value="F:magnesium ion binding"/>
    <property type="evidence" value="ECO:0007669"/>
    <property type="project" value="UniProtKB-UniRule"/>
</dbReference>
<evidence type="ECO:0000256" key="6">
    <source>
        <dbReference type="ARBA" id="ARBA00022722"/>
    </source>
</evidence>
<keyword evidence="10 11" id="KW-0460">Magnesium</keyword>
<dbReference type="CDD" id="cd09278">
    <property type="entry name" value="RNase_HI_prokaryote_like"/>
    <property type="match status" value="1"/>
</dbReference>
<dbReference type="NCBIfam" id="NF001236">
    <property type="entry name" value="PRK00203.1"/>
    <property type="match status" value="1"/>
</dbReference>
<evidence type="ECO:0000313" key="16">
    <source>
        <dbReference type="Proteomes" id="UP000182413"/>
    </source>
</evidence>
<keyword evidence="6 11" id="KW-0540">Nuclease</keyword>
<dbReference type="OrthoDB" id="7845843at2"/>
<reference evidence="14 17" key="2">
    <citation type="submission" date="2023-11" db="EMBL/GenBank/DDBJ databases">
        <title>MicrobeMod: A computational toolkit for identifying prokaryotic methylation and restriction-modification with nanopore sequencing.</title>
        <authorList>
            <person name="Crits-Christoph A."/>
            <person name="Kang S.C."/>
            <person name="Lee H."/>
            <person name="Ostrov N."/>
        </authorList>
    </citation>
    <scope>NUCLEOTIDE SEQUENCE [LARGE SCALE GENOMIC DNA]</scope>
    <source>
        <strain evidence="14 17">ATCC BAA-571</strain>
    </source>
</reference>
<dbReference type="Proteomes" id="UP000182413">
    <property type="component" value="Unassembled WGS sequence"/>
</dbReference>
<evidence type="ECO:0000313" key="14">
    <source>
        <dbReference type="EMBL" id="MDX5990613.1"/>
    </source>
</evidence>
<dbReference type="RefSeq" id="WP_021488942.1">
    <property type="nucleotide sequence ID" value="NZ_CBCSET010000001.1"/>
</dbReference>
<accession>A0A1G7DV96</accession>
<comment type="cofactor">
    <cofactor evidence="11">
        <name>Mg(2+)</name>
        <dbReference type="ChEBI" id="CHEBI:18420"/>
    </cofactor>
    <text evidence="11">Binds 1 Mg(2+) ion per subunit. May bind a second metal ion at a regulatory site, or after substrate binding.</text>
</comment>
<feature type="compositionally biased region" description="Basic and acidic residues" evidence="12">
    <location>
        <begin position="131"/>
        <end position="150"/>
    </location>
</feature>
<feature type="region of interest" description="Disordered" evidence="12">
    <location>
        <begin position="125"/>
        <end position="150"/>
    </location>
</feature>
<dbReference type="InterPro" id="IPR036397">
    <property type="entry name" value="RNaseH_sf"/>
</dbReference>
<evidence type="ECO:0000256" key="12">
    <source>
        <dbReference type="SAM" id="MobiDB-lite"/>
    </source>
</evidence>
<organism evidence="15 16">
    <name type="scientific">Ectopseudomonas alcaliphila</name>
    <dbReference type="NCBI Taxonomy" id="101564"/>
    <lineage>
        <taxon>Bacteria</taxon>
        <taxon>Pseudomonadati</taxon>
        <taxon>Pseudomonadota</taxon>
        <taxon>Gammaproteobacteria</taxon>
        <taxon>Pseudomonadales</taxon>
        <taxon>Pseudomonadaceae</taxon>
        <taxon>Ectopseudomonas</taxon>
    </lineage>
</organism>
<evidence type="ECO:0000256" key="4">
    <source>
        <dbReference type="ARBA" id="ARBA00012180"/>
    </source>
</evidence>
<feature type="binding site" evidence="11">
    <location>
        <position position="72"/>
    </location>
    <ligand>
        <name>Mg(2+)</name>
        <dbReference type="ChEBI" id="CHEBI:18420"/>
        <label>1</label>
    </ligand>
</feature>
<evidence type="ECO:0000256" key="1">
    <source>
        <dbReference type="ARBA" id="ARBA00000077"/>
    </source>
</evidence>
<comment type="subcellular location">
    <subcellularLocation>
        <location evidence="11">Cytoplasm</location>
    </subcellularLocation>
</comment>
<dbReference type="GO" id="GO:0005737">
    <property type="term" value="C:cytoplasm"/>
    <property type="evidence" value="ECO:0007669"/>
    <property type="project" value="UniProtKB-SubCell"/>
</dbReference>
<dbReference type="GO" id="GO:0043137">
    <property type="term" value="P:DNA replication, removal of RNA primer"/>
    <property type="evidence" value="ECO:0007669"/>
    <property type="project" value="TreeGrafter"/>
</dbReference>
<feature type="binding site" evidence="11">
    <location>
        <position position="50"/>
    </location>
    <ligand>
        <name>Mg(2+)</name>
        <dbReference type="ChEBI" id="CHEBI:18420"/>
        <label>1</label>
    </ligand>
</feature>
<evidence type="ECO:0000256" key="10">
    <source>
        <dbReference type="ARBA" id="ARBA00022842"/>
    </source>
</evidence>
<dbReference type="GO" id="GO:0003676">
    <property type="term" value="F:nucleic acid binding"/>
    <property type="evidence" value="ECO:0007669"/>
    <property type="project" value="InterPro"/>
</dbReference>
<evidence type="ECO:0000256" key="2">
    <source>
        <dbReference type="ARBA" id="ARBA00005300"/>
    </source>
</evidence>
<protein>
    <recommendedName>
        <fullName evidence="4 11">Ribonuclease H</fullName>
        <shortName evidence="11">RNase H</shortName>
        <ecNumber evidence="4 11">3.1.26.4</ecNumber>
    </recommendedName>
</protein>
<dbReference type="Proteomes" id="UP001278050">
    <property type="component" value="Unassembled WGS sequence"/>
</dbReference>
<dbReference type="InterPro" id="IPR022892">
    <property type="entry name" value="RNaseHI"/>
</dbReference>
<dbReference type="HAMAP" id="MF_00042">
    <property type="entry name" value="RNase_H"/>
    <property type="match status" value="1"/>
</dbReference>
<dbReference type="GO" id="GO:0004523">
    <property type="term" value="F:RNA-DNA hybrid ribonuclease activity"/>
    <property type="evidence" value="ECO:0007669"/>
    <property type="project" value="UniProtKB-UniRule"/>
</dbReference>
<keyword evidence="8 11" id="KW-0255">Endonuclease</keyword>
<dbReference type="PANTHER" id="PTHR10642:SF26">
    <property type="entry name" value="RIBONUCLEASE H1"/>
    <property type="match status" value="1"/>
</dbReference>
<keyword evidence="17" id="KW-1185">Reference proteome</keyword>
<dbReference type="SUPFAM" id="SSF53098">
    <property type="entry name" value="Ribonuclease H-like"/>
    <property type="match status" value="1"/>
</dbReference>